<dbReference type="FunFam" id="2.10.25.10:FF:000176">
    <property type="entry name" value="Selectin P"/>
    <property type="match status" value="1"/>
</dbReference>
<dbReference type="GO" id="GO:0030246">
    <property type="term" value="F:carbohydrate binding"/>
    <property type="evidence" value="ECO:0007669"/>
    <property type="project" value="UniProtKB-KW"/>
</dbReference>
<dbReference type="PROSITE" id="PS50026">
    <property type="entry name" value="EGF_3"/>
    <property type="match status" value="1"/>
</dbReference>
<feature type="disulfide bond" evidence="24">
    <location>
        <begin position="211"/>
        <end position="238"/>
    </location>
</feature>
<evidence type="ECO:0000256" key="21">
    <source>
        <dbReference type="ARBA" id="ARBA00043124"/>
    </source>
</evidence>
<feature type="signal peptide" evidence="26">
    <location>
        <begin position="1"/>
        <end position="22"/>
    </location>
</feature>
<feature type="domain" description="EGF-like" evidence="27">
    <location>
        <begin position="140"/>
        <end position="176"/>
    </location>
</feature>
<evidence type="ECO:0000256" key="10">
    <source>
        <dbReference type="ARBA" id="ARBA00022737"/>
    </source>
</evidence>
<dbReference type="PANTHER" id="PTHR19325">
    <property type="entry name" value="COMPLEMENT COMPONENT-RELATED SUSHI DOMAIN-CONTAINING"/>
    <property type="match status" value="1"/>
</dbReference>
<keyword evidence="31" id="KW-1185">Reference proteome</keyword>
<feature type="disulfide bond" evidence="24">
    <location>
        <begin position="521"/>
        <end position="548"/>
    </location>
</feature>
<evidence type="ECO:0000256" key="14">
    <source>
        <dbReference type="ARBA" id="ARBA00023136"/>
    </source>
</evidence>
<dbReference type="FunFam" id="2.10.70.10:FF:000001">
    <property type="entry name" value="Selectin P"/>
    <property type="match status" value="9"/>
</dbReference>
<dbReference type="eggNOG" id="KOG4297">
    <property type="taxonomic scope" value="Eukaryota"/>
</dbReference>
<feature type="domain" description="Sushi" evidence="29">
    <location>
        <begin position="241"/>
        <end position="302"/>
    </location>
</feature>
<sequence length="806" mass="88159">MIGLWFLSVLTYGLMVLEEGNCWTYHYSEKNMNYKLAEEWCRKHYTNMVAIQNKEEIVHLNAFLPFNPSYYWIGIRKIDNEWTWVGTRKRLTEEAKNWAKGEPNNRKNDEDCVEIYIKREKDAGKWNDERCSKEKVALCYAASCDQSSCSGHGECLETINNHTCLCDAGFYGPECQYVVTCDQLKEPDQGTLECSHPLQNYSYNSSCEVQCAEGYESTGFEPVWCTSSGNWSSPTPACTVVQCDGLKAPAHGSLTCSPASGNFLWNSSCEFACEEGFVLNGSDRLQCGASGEWDGQQPECEAVTCETVNGPENGFVECTGGHPEFSHNSACEFRCEEGYRLSGSPTIQCTAQGEWSEPFPKCEVVQCDGLKAPAHGSLMCSPASGNFLWNSTCEFACQEGFVLKGSDRLQCGVSGEWDGQQPECEAVTCETVNGPENGFVECTGGHPEFSHNSACEFRCEEGYRLSGSPTIQCTAQGEWSEPFPKCEAVTCETVNGPENGFVECTGGHPEFSHNSACEFRCEEGYRLSGSPTIQCTAQGEWSEPFPKCEVVQCDGLKAPAHGSLMCSPASGNFLWNSTCEFACQEGFVLKGSDRLQCGVSGEWDGQQPECEAVTCETVNGPENGFVECTGGHPEFSHNSACEFRCEEGYRLSGSPTIQCTAQGEWSEPFPKCEVAQCETLIPSEKGSMNCSHPFGDFAYSTVCEFNCTGGWLLNGSKVLQCSAAGNWTASQPTCEAPQVPEELLSYVSVGIAATGASLLSTASFLIWLVKRLRRKAQLLLPGLQVPHGSSLHAALSFGTVPALYCK</sequence>
<evidence type="ECO:0000256" key="11">
    <source>
        <dbReference type="ARBA" id="ARBA00022837"/>
    </source>
</evidence>
<dbReference type="SUPFAM" id="SSF56436">
    <property type="entry name" value="C-type lectin-like"/>
    <property type="match status" value="1"/>
</dbReference>
<dbReference type="SUPFAM" id="SSF57535">
    <property type="entry name" value="Complement control module/SCR domain"/>
    <property type="match status" value="9"/>
</dbReference>
<dbReference type="AlphaFoldDB" id="M7B986"/>
<evidence type="ECO:0000259" key="28">
    <source>
        <dbReference type="PROSITE" id="PS50041"/>
    </source>
</evidence>
<dbReference type="InterPro" id="IPR035976">
    <property type="entry name" value="Sushi/SCR/CCP_sf"/>
</dbReference>
<comment type="subcellular location">
    <subcellularLocation>
        <location evidence="1">Cell membrane</location>
        <topology evidence="1">Single-pass type I membrane protein</topology>
    </subcellularLocation>
</comment>
<dbReference type="PROSITE" id="PS00022">
    <property type="entry name" value="EGF_1"/>
    <property type="match status" value="1"/>
</dbReference>
<comment type="function">
    <text evidence="22">Cell-surface glycoprotein having a role in immunoadhesion. Mediates in the adhesion of blood neutrophils in cytokine-activated endothelium through interaction with SELPLG/PSGL1. May have a role in capillary morphogenesis.</text>
</comment>
<keyword evidence="8 26" id="KW-0732">Signal</keyword>
<keyword evidence="10" id="KW-0677">Repeat</keyword>
<feature type="disulfide bond" evidence="24">
    <location>
        <begin position="707"/>
        <end position="734"/>
    </location>
</feature>
<evidence type="ECO:0000256" key="15">
    <source>
        <dbReference type="ARBA" id="ARBA00023157"/>
    </source>
</evidence>
<evidence type="ECO:0000259" key="27">
    <source>
        <dbReference type="PROSITE" id="PS50026"/>
    </source>
</evidence>
<dbReference type="InterPro" id="IPR016187">
    <property type="entry name" value="CTDL_fold"/>
</dbReference>
<keyword evidence="11" id="KW-0106">Calcium</keyword>
<keyword evidence="4 23" id="KW-0245">EGF-like domain</keyword>
<keyword evidence="13 25" id="KW-1133">Transmembrane helix</keyword>
<evidence type="ECO:0000256" key="25">
    <source>
        <dbReference type="SAM" id="Phobius"/>
    </source>
</evidence>
<feature type="disulfide bond" evidence="24">
    <location>
        <begin position="583"/>
        <end position="610"/>
    </location>
</feature>
<comment type="subunit">
    <text evidence="17">Interacts with SELPLG/PSGL1 and PODXL2 through the sialyl Lewis X epitope. SELPLG sulfation appears not to be required for this interaction.</text>
</comment>
<evidence type="ECO:0000256" key="4">
    <source>
        <dbReference type="ARBA" id="ARBA00022536"/>
    </source>
</evidence>
<proteinExistence type="inferred from homology"/>
<organism evidence="30 31">
    <name type="scientific">Chelonia mydas</name>
    <name type="common">Green sea-turtle</name>
    <name type="synonym">Chelonia agassizi</name>
    <dbReference type="NCBI Taxonomy" id="8469"/>
    <lineage>
        <taxon>Eukaryota</taxon>
        <taxon>Metazoa</taxon>
        <taxon>Chordata</taxon>
        <taxon>Craniata</taxon>
        <taxon>Vertebrata</taxon>
        <taxon>Euteleostomi</taxon>
        <taxon>Archelosauria</taxon>
        <taxon>Testudinata</taxon>
        <taxon>Testudines</taxon>
        <taxon>Cryptodira</taxon>
        <taxon>Durocryptodira</taxon>
        <taxon>Americhelydia</taxon>
        <taxon>Chelonioidea</taxon>
        <taxon>Cheloniidae</taxon>
        <taxon>Chelonia</taxon>
    </lineage>
</organism>
<dbReference type="Pfam" id="PF00008">
    <property type="entry name" value="EGF"/>
    <property type="match status" value="1"/>
</dbReference>
<dbReference type="SUPFAM" id="SSF57196">
    <property type="entry name" value="EGF/Laminin"/>
    <property type="match status" value="1"/>
</dbReference>
<evidence type="ECO:0000256" key="24">
    <source>
        <dbReference type="PROSITE-ProRule" id="PRU00302"/>
    </source>
</evidence>
<feature type="domain" description="Sushi" evidence="29">
    <location>
        <begin position="551"/>
        <end position="612"/>
    </location>
</feature>
<feature type="domain" description="Sushi" evidence="29">
    <location>
        <begin position="489"/>
        <end position="550"/>
    </location>
</feature>
<comment type="caution">
    <text evidence="23">Lacks conserved residue(s) required for the propagation of feature annotation.</text>
</comment>
<feature type="disulfide bond" evidence="24">
    <location>
        <begin position="645"/>
        <end position="672"/>
    </location>
</feature>
<evidence type="ECO:0000256" key="8">
    <source>
        <dbReference type="ARBA" id="ARBA00022729"/>
    </source>
</evidence>
<dbReference type="InterPro" id="IPR018378">
    <property type="entry name" value="C-type_lectin_CS"/>
</dbReference>
<evidence type="ECO:0000256" key="23">
    <source>
        <dbReference type="PROSITE-ProRule" id="PRU00076"/>
    </source>
</evidence>
<comment type="similarity">
    <text evidence="2">Belongs to the selectin/LECAM family.</text>
</comment>
<evidence type="ECO:0000256" key="5">
    <source>
        <dbReference type="ARBA" id="ARBA00022659"/>
    </source>
</evidence>
<accession>M7B986</accession>
<dbReference type="InterPro" id="IPR050350">
    <property type="entry name" value="Compl-Cell_Adhes-Reg"/>
</dbReference>
<feature type="disulfide bond" evidence="24">
    <location>
        <begin position="273"/>
        <end position="300"/>
    </location>
</feature>
<keyword evidence="16" id="KW-0325">Glycoprotein</keyword>
<gene>
    <name evidence="30" type="ORF">UY3_08356</name>
</gene>
<reference evidence="31" key="1">
    <citation type="journal article" date="2013" name="Nat. Genet.">
        <title>The draft genomes of soft-shell turtle and green sea turtle yield insights into the development and evolution of the turtle-specific body plan.</title>
        <authorList>
            <person name="Wang Z."/>
            <person name="Pascual-Anaya J."/>
            <person name="Zadissa A."/>
            <person name="Li W."/>
            <person name="Niimura Y."/>
            <person name="Huang Z."/>
            <person name="Li C."/>
            <person name="White S."/>
            <person name="Xiong Z."/>
            <person name="Fang D."/>
            <person name="Wang B."/>
            <person name="Ming Y."/>
            <person name="Chen Y."/>
            <person name="Zheng Y."/>
            <person name="Kuraku S."/>
            <person name="Pignatelli M."/>
            <person name="Herrero J."/>
            <person name="Beal K."/>
            <person name="Nozawa M."/>
            <person name="Li Q."/>
            <person name="Wang J."/>
            <person name="Zhang H."/>
            <person name="Yu L."/>
            <person name="Shigenobu S."/>
            <person name="Wang J."/>
            <person name="Liu J."/>
            <person name="Flicek P."/>
            <person name="Searle S."/>
            <person name="Wang J."/>
            <person name="Kuratani S."/>
            <person name="Yin Y."/>
            <person name="Aken B."/>
            <person name="Zhang G."/>
            <person name="Irie N."/>
        </authorList>
    </citation>
    <scope>NUCLEOTIDE SEQUENCE [LARGE SCALE GENOMIC DNA]</scope>
</reference>
<keyword evidence="7" id="KW-0479">Metal-binding</keyword>
<dbReference type="InterPro" id="IPR033991">
    <property type="entry name" value="Selectin_CTLD"/>
</dbReference>
<evidence type="ECO:0000256" key="12">
    <source>
        <dbReference type="ARBA" id="ARBA00022889"/>
    </source>
</evidence>
<feature type="disulfide bond" evidence="23">
    <location>
        <begin position="166"/>
        <end position="175"/>
    </location>
</feature>
<evidence type="ECO:0000256" key="16">
    <source>
        <dbReference type="ARBA" id="ARBA00023180"/>
    </source>
</evidence>
<dbReference type="STRING" id="8469.M7B986"/>
<dbReference type="CDD" id="cd00033">
    <property type="entry name" value="CCP"/>
    <property type="match status" value="9"/>
</dbReference>
<dbReference type="GO" id="GO:0046872">
    <property type="term" value="F:metal ion binding"/>
    <property type="evidence" value="ECO:0007669"/>
    <property type="project" value="UniProtKB-KW"/>
</dbReference>
<dbReference type="PROSITE" id="PS01186">
    <property type="entry name" value="EGF_2"/>
    <property type="match status" value="1"/>
</dbReference>
<keyword evidence="3" id="KW-1003">Cell membrane</keyword>
<evidence type="ECO:0000313" key="30">
    <source>
        <dbReference type="EMBL" id="EMP34526.1"/>
    </source>
</evidence>
<dbReference type="PROSITE" id="PS50041">
    <property type="entry name" value="C_TYPE_LECTIN_2"/>
    <property type="match status" value="1"/>
</dbReference>
<dbReference type="InterPro" id="IPR001304">
    <property type="entry name" value="C-type_lectin-like"/>
</dbReference>
<keyword evidence="6 25" id="KW-0812">Transmembrane</keyword>
<evidence type="ECO:0000256" key="13">
    <source>
        <dbReference type="ARBA" id="ARBA00022989"/>
    </source>
</evidence>
<evidence type="ECO:0000256" key="22">
    <source>
        <dbReference type="ARBA" id="ARBA00045695"/>
    </source>
</evidence>
<feature type="domain" description="C-type lectin" evidence="28">
    <location>
        <begin position="18"/>
        <end position="140"/>
    </location>
</feature>
<dbReference type="FunFam" id="3.10.100.10:FF:000007">
    <property type="entry name" value="L-selectin"/>
    <property type="match status" value="1"/>
</dbReference>
<dbReference type="InterPro" id="IPR000742">
    <property type="entry name" value="EGF"/>
</dbReference>
<feature type="domain" description="Sushi" evidence="29">
    <location>
        <begin position="365"/>
        <end position="426"/>
    </location>
</feature>
<feature type="domain" description="Sushi" evidence="29">
    <location>
        <begin position="427"/>
        <end position="488"/>
    </location>
</feature>
<dbReference type="PROSITE" id="PS50923">
    <property type="entry name" value="SUSHI"/>
    <property type="match status" value="9"/>
</dbReference>
<dbReference type="SMART" id="SM00034">
    <property type="entry name" value="CLECT"/>
    <property type="match status" value="1"/>
</dbReference>
<dbReference type="PANTHER" id="PTHR19325:SF493">
    <property type="entry name" value="E-SELECTIN"/>
    <property type="match status" value="1"/>
</dbReference>
<dbReference type="Proteomes" id="UP000031443">
    <property type="component" value="Unassembled WGS sequence"/>
</dbReference>
<feature type="domain" description="Sushi" evidence="29">
    <location>
        <begin position="303"/>
        <end position="364"/>
    </location>
</feature>
<evidence type="ECO:0000256" key="19">
    <source>
        <dbReference type="ARBA" id="ARBA00041401"/>
    </source>
</evidence>
<dbReference type="GO" id="GO:0007155">
    <property type="term" value="P:cell adhesion"/>
    <property type="evidence" value="ECO:0007669"/>
    <property type="project" value="UniProtKB-KW"/>
</dbReference>
<dbReference type="Pfam" id="PF00084">
    <property type="entry name" value="Sushi"/>
    <property type="match status" value="9"/>
</dbReference>
<feature type="domain" description="Sushi" evidence="29">
    <location>
        <begin position="613"/>
        <end position="674"/>
    </location>
</feature>
<evidence type="ECO:0000256" key="6">
    <source>
        <dbReference type="ARBA" id="ARBA00022692"/>
    </source>
</evidence>
<keyword evidence="12" id="KW-0130">Cell adhesion</keyword>
<feature type="domain" description="Sushi" evidence="29">
    <location>
        <begin position="675"/>
        <end position="736"/>
    </location>
</feature>
<dbReference type="EMBL" id="KB532022">
    <property type="protein sequence ID" value="EMP34526.1"/>
    <property type="molecule type" value="Genomic_DNA"/>
</dbReference>
<dbReference type="CDD" id="cd00054">
    <property type="entry name" value="EGF_CA"/>
    <property type="match status" value="1"/>
</dbReference>
<evidence type="ECO:0000256" key="20">
    <source>
        <dbReference type="ARBA" id="ARBA00042113"/>
    </source>
</evidence>
<keyword evidence="5 24" id="KW-0768">Sushi</keyword>
<evidence type="ECO:0000256" key="1">
    <source>
        <dbReference type="ARBA" id="ARBA00004251"/>
    </source>
</evidence>
<keyword evidence="9 30" id="KW-0430">Lectin</keyword>
<evidence type="ECO:0000313" key="31">
    <source>
        <dbReference type="Proteomes" id="UP000031443"/>
    </source>
</evidence>
<evidence type="ECO:0000256" key="3">
    <source>
        <dbReference type="ARBA" id="ARBA00022475"/>
    </source>
</evidence>
<dbReference type="PROSITE" id="PS00615">
    <property type="entry name" value="C_TYPE_LECTIN_1"/>
    <property type="match status" value="1"/>
</dbReference>
<feature type="disulfide bond" evidence="24">
    <location>
        <begin position="335"/>
        <end position="362"/>
    </location>
</feature>
<evidence type="ECO:0000259" key="29">
    <source>
        <dbReference type="PROSITE" id="PS50923"/>
    </source>
</evidence>
<evidence type="ECO:0000256" key="26">
    <source>
        <dbReference type="SAM" id="SignalP"/>
    </source>
</evidence>
<feature type="transmembrane region" description="Helical" evidence="25">
    <location>
        <begin position="743"/>
        <end position="769"/>
    </location>
</feature>
<protein>
    <recommendedName>
        <fullName evidence="18">E-selectin</fullName>
    </recommendedName>
    <alternativeName>
        <fullName evidence="19">CD62 antigen-like family member E</fullName>
    </alternativeName>
    <alternativeName>
        <fullName evidence="20">Endothelial leukocyte adhesion molecule 1</fullName>
    </alternativeName>
    <alternativeName>
        <fullName evidence="21">Leukocyte-endothelial cell adhesion molecule 2</fullName>
    </alternativeName>
</protein>
<feature type="chain" id="PRO_5004080092" description="E-selectin" evidence="26">
    <location>
        <begin position="23"/>
        <end position="806"/>
    </location>
</feature>
<dbReference type="Pfam" id="PF00059">
    <property type="entry name" value="Lectin_C"/>
    <property type="match status" value="1"/>
</dbReference>
<dbReference type="SMART" id="SM00032">
    <property type="entry name" value="CCP"/>
    <property type="match status" value="9"/>
</dbReference>
<evidence type="ECO:0000256" key="9">
    <source>
        <dbReference type="ARBA" id="ARBA00022734"/>
    </source>
</evidence>
<name>M7B986_CHEMY</name>
<evidence type="ECO:0000256" key="17">
    <source>
        <dbReference type="ARBA" id="ARBA00038738"/>
    </source>
</evidence>
<evidence type="ECO:0000256" key="2">
    <source>
        <dbReference type="ARBA" id="ARBA00007360"/>
    </source>
</evidence>
<feature type="disulfide bond" evidence="24">
    <location>
        <begin position="397"/>
        <end position="424"/>
    </location>
</feature>
<dbReference type="InterPro" id="IPR016186">
    <property type="entry name" value="C-type_lectin-like/link_sf"/>
</dbReference>
<dbReference type="Gene3D" id="2.10.70.10">
    <property type="entry name" value="Complement Module, domain 1"/>
    <property type="match status" value="9"/>
</dbReference>
<keyword evidence="14 25" id="KW-0472">Membrane</keyword>
<evidence type="ECO:0000256" key="18">
    <source>
        <dbReference type="ARBA" id="ARBA00040812"/>
    </source>
</evidence>
<evidence type="ECO:0000256" key="7">
    <source>
        <dbReference type="ARBA" id="ARBA00022723"/>
    </source>
</evidence>
<feature type="disulfide bond" evidence="24">
    <location>
        <begin position="459"/>
        <end position="486"/>
    </location>
</feature>
<dbReference type="CDD" id="cd03592">
    <property type="entry name" value="CLECT_selectins_like"/>
    <property type="match status" value="1"/>
</dbReference>
<keyword evidence="15 23" id="KW-1015">Disulfide bond</keyword>
<dbReference type="Gene3D" id="3.10.100.10">
    <property type="entry name" value="Mannose-Binding Protein A, subunit A"/>
    <property type="match status" value="1"/>
</dbReference>
<dbReference type="InterPro" id="IPR000436">
    <property type="entry name" value="Sushi_SCR_CCP_dom"/>
</dbReference>
<dbReference type="PRINTS" id="PR00343">
    <property type="entry name" value="SELECTIN"/>
</dbReference>
<dbReference type="GO" id="GO:0005886">
    <property type="term" value="C:plasma membrane"/>
    <property type="evidence" value="ECO:0007669"/>
    <property type="project" value="UniProtKB-SubCell"/>
</dbReference>
<feature type="domain" description="Sushi" evidence="29">
    <location>
        <begin position="179"/>
        <end position="240"/>
    </location>
</feature>
<dbReference type="InterPro" id="IPR002396">
    <property type="entry name" value="Selectin_superfamily"/>
</dbReference>